<evidence type="ECO:0000256" key="1">
    <source>
        <dbReference type="SAM" id="Phobius"/>
    </source>
</evidence>
<gene>
    <name evidence="2" type="ORF">KB874_08780</name>
</gene>
<dbReference type="Gene3D" id="2.40.70.10">
    <property type="entry name" value="Acid Proteases"/>
    <property type="match status" value="1"/>
</dbReference>
<feature type="transmembrane region" description="Helical" evidence="1">
    <location>
        <begin position="37"/>
        <end position="56"/>
    </location>
</feature>
<comment type="caution">
    <text evidence="2">The sequence shown here is derived from an EMBL/GenBank/DDBJ whole genome shotgun (WGS) entry which is preliminary data.</text>
</comment>
<evidence type="ECO:0000313" key="3">
    <source>
        <dbReference type="Proteomes" id="UP000681356"/>
    </source>
</evidence>
<reference evidence="2" key="1">
    <citation type="submission" date="2021-04" db="EMBL/GenBank/DDBJ databases">
        <authorList>
            <person name="Yoon J."/>
        </authorList>
    </citation>
    <scope>NUCLEOTIDE SEQUENCE</scope>
    <source>
        <strain evidence="2">KMU-90</strain>
    </source>
</reference>
<dbReference type="AlphaFoldDB" id="A0A8J8B862"/>
<dbReference type="Proteomes" id="UP000681356">
    <property type="component" value="Unassembled WGS sequence"/>
</dbReference>
<dbReference type="CDD" id="cd05483">
    <property type="entry name" value="retropepsin_like_bacteria"/>
    <property type="match status" value="1"/>
</dbReference>
<dbReference type="RefSeq" id="WP_212536190.1">
    <property type="nucleotide sequence ID" value="NZ_JAGTUU010000003.1"/>
</dbReference>
<organism evidence="2 3">
    <name type="scientific">Thetidibacter halocola</name>
    <dbReference type="NCBI Taxonomy" id="2827239"/>
    <lineage>
        <taxon>Bacteria</taxon>
        <taxon>Pseudomonadati</taxon>
        <taxon>Pseudomonadota</taxon>
        <taxon>Alphaproteobacteria</taxon>
        <taxon>Rhodobacterales</taxon>
        <taxon>Roseobacteraceae</taxon>
        <taxon>Thetidibacter</taxon>
    </lineage>
</organism>
<dbReference type="InterPro" id="IPR034122">
    <property type="entry name" value="Retropepsin-like_bacterial"/>
</dbReference>
<dbReference type="SUPFAM" id="SSF50630">
    <property type="entry name" value="Acid proteases"/>
    <property type="match status" value="1"/>
</dbReference>
<sequence>MNGDDFGQAIYLVVLGCAIAFWFFVENRQGLGKTLRQMSAWVLIFIGVIAAIGLWGDIRQTVRPQQSVFAESGRIELPRAPDGHYYVTLDLNGVPVRFVVDTGASAMVLTRADAERAGLSLGELAYFSEAMTANGLVRTAPVTLDTVAVGPFTDARVPAYVNEGEMDKSLLGMSYLQRFDRIEIAGGKLVLER</sequence>
<dbReference type="NCBIfam" id="TIGR02281">
    <property type="entry name" value="clan_AA_DTGA"/>
    <property type="match status" value="1"/>
</dbReference>
<evidence type="ECO:0000313" key="2">
    <source>
        <dbReference type="EMBL" id="MBS0124230.1"/>
    </source>
</evidence>
<keyword evidence="3" id="KW-1185">Reference proteome</keyword>
<dbReference type="PROSITE" id="PS00141">
    <property type="entry name" value="ASP_PROTEASE"/>
    <property type="match status" value="1"/>
</dbReference>
<dbReference type="InterPro" id="IPR011969">
    <property type="entry name" value="Clan_AA_Asp_peptidase_C"/>
</dbReference>
<protein>
    <submittedName>
        <fullName evidence="2">TIGR02281 family clan AA aspartic protease</fullName>
        <ecNumber evidence="2">3.4.23.-</ecNumber>
    </submittedName>
</protein>
<keyword evidence="1" id="KW-1133">Transmembrane helix</keyword>
<dbReference type="EC" id="3.4.23.-" evidence="2"/>
<keyword evidence="2" id="KW-0378">Hydrolase</keyword>
<keyword evidence="1" id="KW-0812">Transmembrane</keyword>
<proteinExistence type="predicted"/>
<dbReference type="InterPro" id="IPR001969">
    <property type="entry name" value="Aspartic_peptidase_AS"/>
</dbReference>
<dbReference type="Pfam" id="PF13975">
    <property type="entry name" value="gag-asp_proteas"/>
    <property type="match status" value="1"/>
</dbReference>
<dbReference type="InterPro" id="IPR021109">
    <property type="entry name" value="Peptidase_aspartic_dom_sf"/>
</dbReference>
<keyword evidence="1" id="KW-0472">Membrane</keyword>
<keyword evidence="2" id="KW-0645">Protease</keyword>
<feature type="transmembrane region" description="Helical" evidence="1">
    <location>
        <begin position="6"/>
        <end position="25"/>
    </location>
</feature>
<name>A0A8J8B862_9RHOB</name>
<dbReference type="EMBL" id="JAGTUU010000003">
    <property type="protein sequence ID" value="MBS0124230.1"/>
    <property type="molecule type" value="Genomic_DNA"/>
</dbReference>
<dbReference type="GO" id="GO:0004190">
    <property type="term" value="F:aspartic-type endopeptidase activity"/>
    <property type="evidence" value="ECO:0007669"/>
    <property type="project" value="InterPro"/>
</dbReference>
<accession>A0A8J8B862</accession>
<dbReference type="GO" id="GO:0006508">
    <property type="term" value="P:proteolysis"/>
    <property type="evidence" value="ECO:0007669"/>
    <property type="project" value="UniProtKB-KW"/>
</dbReference>